<evidence type="ECO:0000313" key="4">
    <source>
        <dbReference type="Proteomes" id="UP000266861"/>
    </source>
</evidence>
<keyword evidence="2" id="KW-0812">Transmembrane</keyword>
<proteinExistence type="predicted"/>
<evidence type="ECO:0000313" key="3">
    <source>
        <dbReference type="EMBL" id="RHZ76975.1"/>
    </source>
</evidence>
<reference evidence="3 4" key="1">
    <citation type="submission" date="2018-08" db="EMBL/GenBank/DDBJ databases">
        <title>Genome and evolution of the arbuscular mycorrhizal fungus Diversispora epigaea (formerly Glomus versiforme) and its bacterial endosymbionts.</title>
        <authorList>
            <person name="Sun X."/>
            <person name="Fei Z."/>
            <person name="Harrison M."/>
        </authorList>
    </citation>
    <scope>NUCLEOTIDE SEQUENCE [LARGE SCALE GENOMIC DNA]</scope>
    <source>
        <strain evidence="3 4">IT104</strain>
    </source>
</reference>
<protein>
    <submittedName>
        <fullName evidence="3">Uncharacterized protein</fullName>
    </submittedName>
</protein>
<organism evidence="3 4">
    <name type="scientific">Diversispora epigaea</name>
    <dbReference type="NCBI Taxonomy" id="1348612"/>
    <lineage>
        <taxon>Eukaryota</taxon>
        <taxon>Fungi</taxon>
        <taxon>Fungi incertae sedis</taxon>
        <taxon>Mucoromycota</taxon>
        <taxon>Glomeromycotina</taxon>
        <taxon>Glomeromycetes</taxon>
        <taxon>Diversisporales</taxon>
        <taxon>Diversisporaceae</taxon>
        <taxon>Diversispora</taxon>
    </lineage>
</organism>
<accession>A0A397IM54</accession>
<name>A0A397IM54_9GLOM</name>
<sequence length="219" mass="23888">MSYEERENEAAPYYPHLSSDDTQQMTEETIEKAGDSVAYMASGLGKTTGSVLSATGRAKDSAVEKGMDVLHHPKEYLDVVRRGATYIWVHFPPLSWFGYGAAALNAVPLTILLGFLFCATVIVLGIAGCGILLAESFFVGLGLLFLLPVLGIMTFAGLTTAFFSVFGYFSYRSVLFVLRGLGVLSEEILIDAKGVFRGIKEKVPQEFGKISHETQKGYY</sequence>
<keyword evidence="2" id="KW-1133">Transmembrane helix</keyword>
<dbReference type="OrthoDB" id="2437614at2759"/>
<keyword evidence="2" id="KW-0472">Membrane</keyword>
<comment type="caution">
    <text evidence="3">The sequence shown here is derived from an EMBL/GenBank/DDBJ whole genome shotgun (WGS) entry which is preliminary data.</text>
</comment>
<evidence type="ECO:0000256" key="1">
    <source>
        <dbReference type="SAM" id="MobiDB-lite"/>
    </source>
</evidence>
<feature type="transmembrane region" description="Helical" evidence="2">
    <location>
        <begin position="109"/>
        <end position="133"/>
    </location>
</feature>
<dbReference type="AlphaFoldDB" id="A0A397IM54"/>
<gene>
    <name evidence="3" type="ORF">Glove_187g26</name>
</gene>
<dbReference type="Proteomes" id="UP000266861">
    <property type="component" value="Unassembled WGS sequence"/>
</dbReference>
<feature type="transmembrane region" description="Helical" evidence="2">
    <location>
        <begin position="145"/>
        <end position="169"/>
    </location>
</feature>
<feature type="region of interest" description="Disordered" evidence="1">
    <location>
        <begin position="1"/>
        <end position="22"/>
    </location>
</feature>
<keyword evidence="4" id="KW-1185">Reference proteome</keyword>
<dbReference type="EMBL" id="PQFF01000177">
    <property type="protein sequence ID" value="RHZ76975.1"/>
    <property type="molecule type" value="Genomic_DNA"/>
</dbReference>
<evidence type="ECO:0000256" key="2">
    <source>
        <dbReference type="SAM" id="Phobius"/>
    </source>
</evidence>